<reference evidence="1" key="1">
    <citation type="submission" date="2018-07" db="EMBL/GenBank/DDBJ databases">
        <authorList>
            <consortium name="Genoscope - CEA"/>
            <person name="William W."/>
        </authorList>
    </citation>
    <scope>NUCLEOTIDE SEQUENCE</scope>
    <source>
        <strain evidence="1">IK1</strain>
    </source>
</reference>
<proteinExistence type="predicted"/>
<dbReference type="AlphaFoldDB" id="A0A653A347"/>
<accession>A0A653A347</accession>
<protein>
    <submittedName>
        <fullName evidence="1">Uncharacterized protein</fullName>
    </submittedName>
</protein>
<organism evidence="1">
    <name type="scientific">Uncultured Desulfatiglans sp</name>
    <dbReference type="NCBI Taxonomy" id="1748965"/>
    <lineage>
        <taxon>Bacteria</taxon>
        <taxon>Pseudomonadati</taxon>
        <taxon>Thermodesulfobacteriota</taxon>
        <taxon>Desulfobacteria</taxon>
        <taxon>Desulfatiglandales</taxon>
        <taxon>Desulfatiglandaceae</taxon>
        <taxon>Desulfatiglans</taxon>
        <taxon>environmental samples</taxon>
    </lineage>
</organism>
<sequence length="185" mass="20563">MAYDFEADAIFLAVVSVTVVKKSGGLGMAALLNEAQGGVGGVLDMHVLDFCVLLSDGVGLLGIRVGGWGGATRRSGGWVVCLWRWGDGIWVLCWWGCLLRGDLKNCILPVFETGREVLAWNGLGGVREKRSRRFWKGMFWKDVRVFTAWRGRVIQGSFGRFGSGKVFGYRGFRDGVQRWTLRVLR</sequence>
<dbReference type="EMBL" id="UPXX01000013">
    <property type="protein sequence ID" value="VBB42440.1"/>
    <property type="molecule type" value="Genomic_DNA"/>
</dbReference>
<evidence type="ECO:0000313" key="1">
    <source>
        <dbReference type="EMBL" id="VBB42440.1"/>
    </source>
</evidence>
<name>A0A653A347_UNCDX</name>
<gene>
    <name evidence="1" type="ORF">TRIP_B200580</name>
</gene>